<evidence type="ECO:0000256" key="1">
    <source>
        <dbReference type="SAM" id="MobiDB-lite"/>
    </source>
</evidence>
<evidence type="ECO:0000313" key="2">
    <source>
        <dbReference type="EMBL" id="KAA0040296.1"/>
    </source>
</evidence>
<sequence>MCKQLTARRQTPPTLFSFFFLRPTAAPILSVFFPDDTAVSISPSPSRASSRLPSPTTDLDHLSPSFSFNAGQQLHVFGSPAANGFGRKWPSSPCRTKPELPLSFLRTPPGLNHHHTPIFSFSVLAPLPLSTPCVRGVTLDFRSFTASAVVANSPMLGLIRLDADLNKNLASSQDIESGKSGKQRGNRPSLQTGELDKTVIFSLSTLSVLRNNDAAVSAGRVPLRQRRWECRTGPTTS</sequence>
<gene>
    <name evidence="2" type="ORF">E6C27_scaffold2379G00310</name>
</gene>
<dbReference type="Proteomes" id="UP000321393">
    <property type="component" value="Unassembled WGS sequence"/>
</dbReference>
<comment type="caution">
    <text evidence="2">The sequence shown here is derived from an EMBL/GenBank/DDBJ whole genome shotgun (WGS) entry which is preliminary data.</text>
</comment>
<feature type="region of interest" description="Disordered" evidence="1">
    <location>
        <begin position="172"/>
        <end position="191"/>
    </location>
</feature>
<evidence type="ECO:0000313" key="3">
    <source>
        <dbReference type="Proteomes" id="UP000321393"/>
    </source>
</evidence>
<proteinExistence type="predicted"/>
<accession>A0A5A7TDY3</accession>
<dbReference type="AlphaFoldDB" id="A0A5A7TDY3"/>
<reference evidence="2 3" key="1">
    <citation type="submission" date="2019-08" db="EMBL/GenBank/DDBJ databases">
        <title>Draft genome sequences of two oriental melons (Cucumis melo L. var makuwa).</title>
        <authorList>
            <person name="Kwon S.-Y."/>
        </authorList>
    </citation>
    <scope>NUCLEOTIDE SEQUENCE [LARGE SCALE GENOMIC DNA]</scope>
    <source>
        <strain evidence="3">cv. SW 3</strain>
        <tissue evidence="2">Leaf</tissue>
    </source>
</reference>
<dbReference type="EMBL" id="SSTE01017613">
    <property type="protein sequence ID" value="KAA0040296.1"/>
    <property type="molecule type" value="Genomic_DNA"/>
</dbReference>
<organism evidence="2 3">
    <name type="scientific">Cucumis melo var. makuwa</name>
    <name type="common">Oriental melon</name>
    <dbReference type="NCBI Taxonomy" id="1194695"/>
    <lineage>
        <taxon>Eukaryota</taxon>
        <taxon>Viridiplantae</taxon>
        <taxon>Streptophyta</taxon>
        <taxon>Embryophyta</taxon>
        <taxon>Tracheophyta</taxon>
        <taxon>Spermatophyta</taxon>
        <taxon>Magnoliopsida</taxon>
        <taxon>eudicotyledons</taxon>
        <taxon>Gunneridae</taxon>
        <taxon>Pentapetalae</taxon>
        <taxon>rosids</taxon>
        <taxon>fabids</taxon>
        <taxon>Cucurbitales</taxon>
        <taxon>Cucurbitaceae</taxon>
        <taxon>Benincaseae</taxon>
        <taxon>Cucumis</taxon>
    </lineage>
</organism>
<protein>
    <submittedName>
        <fullName evidence="2">Uncharacterized protein</fullName>
    </submittedName>
</protein>
<name>A0A5A7TDY3_CUCMM</name>